<evidence type="ECO:0000313" key="2">
    <source>
        <dbReference type="EMBL" id="CAB0016471.1"/>
    </source>
</evidence>
<proteinExistence type="predicted"/>
<feature type="compositionally biased region" description="Polar residues" evidence="1">
    <location>
        <begin position="66"/>
        <end position="81"/>
    </location>
</feature>
<feature type="compositionally biased region" description="Polar residues" evidence="1">
    <location>
        <begin position="118"/>
        <end position="128"/>
    </location>
</feature>
<evidence type="ECO:0000313" key="4">
    <source>
        <dbReference type="Proteomes" id="UP000479000"/>
    </source>
</evidence>
<dbReference type="EMBL" id="CADCXU010031954">
    <property type="protein sequence ID" value="CAB0017784.1"/>
    <property type="molecule type" value="Genomic_DNA"/>
</dbReference>
<sequence>METAVIISSSSMDNYKNLRLAQNTRAPCREKLALLEGGRARPGQLRLSGAKATPGTACFRAEKNSDGASNAHKSVQDSSAGERTAAGKSTDGPPAAARRTAVPFSEDPLPPPVAYAPTTASSIISATE</sequence>
<name>A0A6H5HJU1_9HEMI</name>
<dbReference type="Proteomes" id="UP000479000">
    <property type="component" value="Unassembled WGS sequence"/>
</dbReference>
<gene>
    <name evidence="2" type="ORF">NTEN_LOCUS20645</name>
    <name evidence="3" type="ORF">NTEN_LOCUS21729</name>
</gene>
<reference evidence="3 4" key="1">
    <citation type="submission" date="2020-02" db="EMBL/GenBank/DDBJ databases">
        <authorList>
            <person name="Ferguson B K."/>
        </authorList>
    </citation>
    <scope>NUCLEOTIDE SEQUENCE [LARGE SCALE GENOMIC DNA]</scope>
</reference>
<feature type="region of interest" description="Disordered" evidence="1">
    <location>
        <begin position="60"/>
        <end position="128"/>
    </location>
</feature>
<protein>
    <submittedName>
        <fullName evidence="3">Uncharacterized protein</fullName>
    </submittedName>
</protein>
<evidence type="ECO:0000313" key="3">
    <source>
        <dbReference type="EMBL" id="CAB0017784.1"/>
    </source>
</evidence>
<evidence type="ECO:0000256" key="1">
    <source>
        <dbReference type="SAM" id="MobiDB-lite"/>
    </source>
</evidence>
<organism evidence="3 4">
    <name type="scientific">Nesidiocoris tenuis</name>
    <dbReference type="NCBI Taxonomy" id="355587"/>
    <lineage>
        <taxon>Eukaryota</taxon>
        <taxon>Metazoa</taxon>
        <taxon>Ecdysozoa</taxon>
        <taxon>Arthropoda</taxon>
        <taxon>Hexapoda</taxon>
        <taxon>Insecta</taxon>
        <taxon>Pterygota</taxon>
        <taxon>Neoptera</taxon>
        <taxon>Paraneoptera</taxon>
        <taxon>Hemiptera</taxon>
        <taxon>Heteroptera</taxon>
        <taxon>Panheteroptera</taxon>
        <taxon>Cimicomorpha</taxon>
        <taxon>Miridae</taxon>
        <taxon>Dicyphina</taxon>
        <taxon>Nesidiocoris</taxon>
    </lineage>
</organism>
<dbReference type="EMBL" id="CADCXU010030369">
    <property type="protein sequence ID" value="CAB0016471.1"/>
    <property type="molecule type" value="Genomic_DNA"/>
</dbReference>
<dbReference type="AlphaFoldDB" id="A0A6H5HJU1"/>
<accession>A0A6H5HJU1</accession>
<keyword evidence="4" id="KW-1185">Reference proteome</keyword>